<dbReference type="InterPro" id="IPR042099">
    <property type="entry name" value="ANL_N_sf"/>
</dbReference>
<dbReference type="GO" id="GO:0043041">
    <property type="term" value="P:amino acid activation for nonribosomal peptide biosynthetic process"/>
    <property type="evidence" value="ECO:0007669"/>
    <property type="project" value="TreeGrafter"/>
</dbReference>
<reference evidence="2" key="2">
    <citation type="submission" date="2023-01" db="EMBL/GenBank/DDBJ databases">
        <title>Human gut microbiome strain richness.</title>
        <authorList>
            <person name="Chen-Liaw A."/>
        </authorList>
    </citation>
    <scope>NUCLEOTIDE SEQUENCE</scope>
    <source>
        <strain evidence="2">D8_m1001271B151109d0_201107</strain>
    </source>
</reference>
<dbReference type="GeneID" id="77462703"/>
<dbReference type="EMBL" id="JAQLXO010000012">
    <property type="protein sequence ID" value="MDB7982659.1"/>
    <property type="molecule type" value="Genomic_DNA"/>
</dbReference>
<dbReference type="Gene3D" id="3.40.50.12780">
    <property type="entry name" value="N-terminal domain of ligase-like"/>
    <property type="match status" value="1"/>
</dbReference>
<dbReference type="InterPro" id="IPR045851">
    <property type="entry name" value="AMP-bd_C_sf"/>
</dbReference>
<dbReference type="InterPro" id="IPR000873">
    <property type="entry name" value="AMP-dep_synth/lig_dom"/>
</dbReference>
<dbReference type="PROSITE" id="PS00455">
    <property type="entry name" value="AMP_BINDING"/>
    <property type="match status" value="1"/>
</dbReference>
<accession>A0A380LNL4</accession>
<dbReference type="EMBL" id="UHFX01000003">
    <property type="protein sequence ID" value="SUO04833.1"/>
    <property type="molecule type" value="Genomic_DNA"/>
</dbReference>
<dbReference type="GO" id="GO:0005737">
    <property type="term" value="C:cytoplasm"/>
    <property type="evidence" value="ECO:0007669"/>
    <property type="project" value="TreeGrafter"/>
</dbReference>
<dbReference type="AlphaFoldDB" id="A0A380LNL4"/>
<protein>
    <submittedName>
        <fullName evidence="2">Amino acid adenylation domain-containing protein</fullName>
    </submittedName>
    <submittedName>
        <fullName evidence="3">Surfactin synthetase</fullName>
    </submittedName>
</protein>
<sequence length="505" mass="57777">MNHVLLMLERSARQYPDKIAVIEEEKHCTYTQLQRYSKAVASYLIQNSIQQEPVIVFMDKGIMALYAFFGSAYAQNFYSLLNPEFPESRLEQIQSVLQARIVLTTASYEEKAKLVFKGAKIVVLETILSTDVEESSIQTLMQNTIDTDPLYVNFTSGSTGVPKGVLISHGSVIDFIESFVKTFSIQEDERFGNQAPFDFDVSVKDIYSCLYTGATLVIIPRAYFSKPTALIDYLCDKEVTTMVWAVSALSLICAFHGLDYKVPHTVRKILFSGEVMPLKHYQSWKKALPDALFVNLYGPTEITCNCTYHILDPNRTYDQGIPIGQAFENKGVFLLDEQDHEIIEPNQTGELCVKGRGLALGYYRNEVQTQAHFTSNPLQKAYEERIYRTGDLAYRDASGEYYFKGRKDYQIKYLGHRIELEEIEKRALRIEGIEQCICLFDDVKHRLYGFYTGTLSKEDFVTCLKKDLPAYMVPTRLFLLESMPLTKNGKTDRKALFELTKGKRR</sequence>
<feature type="domain" description="AMP-dependent synthetase/ligase" evidence="1">
    <location>
        <begin position="8"/>
        <end position="363"/>
    </location>
</feature>
<dbReference type="Proteomes" id="UP000255523">
    <property type="component" value="Unassembled WGS sequence"/>
</dbReference>
<reference evidence="3 4" key="1">
    <citation type="submission" date="2018-06" db="EMBL/GenBank/DDBJ databases">
        <authorList>
            <consortium name="Pathogen Informatics"/>
            <person name="Doyle S."/>
        </authorList>
    </citation>
    <scope>NUCLEOTIDE SEQUENCE [LARGE SCALE GENOMIC DNA]</scope>
    <source>
        <strain evidence="3 4">NCTC11087</strain>
    </source>
</reference>
<dbReference type="PANTHER" id="PTHR45527:SF1">
    <property type="entry name" value="FATTY ACID SYNTHASE"/>
    <property type="match status" value="1"/>
</dbReference>
<keyword evidence="4" id="KW-1185">Reference proteome</keyword>
<dbReference type="OrthoDB" id="2203190at2"/>
<dbReference type="SUPFAM" id="SSF56801">
    <property type="entry name" value="Acetyl-CoA synthetase-like"/>
    <property type="match status" value="1"/>
</dbReference>
<dbReference type="Proteomes" id="UP001212981">
    <property type="component" value="Unassembled WGS sequence"/>
</dbReference>
<dbReference type="InterPro" id="IPR020845">
    <property type="entry name" value="AMP-binding_CS"/>
</dbReference>
<evidence type="ECO:0000313" key="3">
    <source>
        <dbReference type="EMBL" id="SUO04833.1"/>
    </source>
</evidence>
<evidence type="ECO:0000313" key="4">
    <source>
        <dbReference type="Proteomes" id="UP000255523"/>
    </source>
</evidence>
<name>A0A380LNL4_9FIRM</name>
<evidence type="ECO:0000313" key="2">
    <source>
        <dbReference type="EMBL" id="MDB7982659.1"/>
    </source>
</evidence>
<dbReference type="InterPro" id="IPR010071">
    <property type="entry name" value="AA_adenyl_dom"/>
</dbReference>
<dbReference type="GO" id="GO:0044550">
    <property type="term" value="P:secondary metabolite biosynthetic process"/>
    <property type="evidence" value="ECO:0007669"/>
    <property type="project" value="TreeGrafter"/>
</dbReference>
<dbReference type="Gene3D" id="3.30.300.30">
    <property type="match status" value="1"/>
</dbReference>
<proteinExistence type="predicted"/>
<organism evidence="3 4">
    <name type="scientific">Faecalicoccus pleomorphus</name>
    <dbReference type="NCBI Taxonomy" id="1323"/>
    <lineage>
        <taxon>Bacteria</taxon>
        <taxon>Bacillati</taxon>
        <taxon>Bacillota</taxon>
        <taxon>Erysipelotrichia</taxon>
        <taxon>Erysipelotrichales</taxon>
        <taxon>Erysipelotrichaceae</taxon>
        <taxon>Faecalicoccus</taxon>
    </lineage>
</organism>
<gene>
    <name evidence="3" type="primary">bacA2</name>
    <name evidence="3" type="ORF">NCTC11087_01761</name>
    <name evidence="2" type="ORF">PND82_07505</name>
</gene>
<dbReference type="PANTHER" id="PTHR45527">
    <property type="entry name" value="NONRIBOSOMAL PEPTIDE SYNTHETASE"/>
    <property type="match status" value="1"/>
</dbReference>
<dbReference type="NCBIfam" id="TIGR01733">
    <property type="entry name" value="AA-adenyl-dom"/>
    <property type="match status" value="1"/>
</dbReference>
<dbReference type="RefSeq" id="WP_022790727.1">
    <property type="nucleotide sequence ID" value="NZ_JACJIZ010000003.1"/>
</dbReference>
<evidence type="ECO:0000259" key="1">
    <source>
        <dbReference type="Pfam" id="PF00501"/>
    </source>
</evidence>
<dbReference type="GO" id="GO:0031177">
    <property type="term" value="F:phosphopantetheine binding"/>
    <property type="evidence" value="ECO:0007669"/>
    <property type="project" value="TreeGrafter"/>
</dbReference>
<dbReference type="CDD" id="cd05930">
    <property type="entry name" value="A_NRPS"/>
    <property type="match status" value="1"/>
</dbReference>
<dbReference type="Pfam" id="PF00501">
    <property type="entry name" value="AMP-binding"/>
    <property type="match status" value="1"/>
</dbReference>